<feature type="transmembrane region" description="Helical" evidence="6">
    <location>
        <begin position="68"/>
        <end position="87"/>
    </location>
</feature>
<feature type="transmembrane region" description="Helical" evidence="6">
    <location>
        <begin position="39"/>
        <end position="56"/>
    </location>
</feature>
<dbReference type="AlphaFoldDB" id="A0A1U7JLK7"/>
<comment type="caution">
    <text evidence="8">The sequence shown here is derived from an EMBL/GenBank/DDBJ whole genome shotgun (WGS) entry which is preliminary data.</text>
</comment>
<keyword evidence="9" id="KW-1185">Reference proteome</keyword>
<dbReference type="SUPFAM" id="SSF103473">
    <property type="entry name" value="MFS general substrate transporter"/>
    <property type="match status" value="1"/>
</dbReference>
<comment type="subcellular location">
    <subcellularLocation>
        <location evidence="1">Membrane</location>
        <topology evidence="1">Multi-pass membrane protein</topology>
    </subcellularLocation>
</comment>
<feature type="transmembrane region" description="Helical" evidence="6">
    <location>
        <begin position="197"/>
        <end position="213"/>
    </location>
</feature>
<evidence type="ECO:0000256" key="1">
    <source>
        <dbReference type="ARBA" id="ARBA00004141"/>
    </source>
</evidence>
<dbReference type="Proteomes" id="UP000185783">
    <property type="component" value="Unassembled WGS sequence"/>
</dbReference>
<feature type="transmembrane region" description="Helical" evidence="6">
    <location>
        <begin position="320"/>
        <end position="342"/>
    </location>
</feature>
<evidence type="ECO:0000256" key="6">
    <source>
        <dbReference type="SAM" id="Phobius"/>
    </source>
</evidence>
<proteinExistence type="predicted"/>
<protein>
    <submittedName>
        <fullName evidence="8">ABC transporter permease</fullName>
    </submittedName>
</protein>
<keyword evidence="5 6" id="KW-0472">Membrane</keyword>
<evidence type="ECO:0000256" key="2">
    <source>
        <dbReference type="ARBA" id="ARBA00022448"/>
    </source>
</evidence>
<feature type="transmembrane region" description="Helical" evidence="6">
    <location>
        <begin position="126"/>
        <end position="144"/>
    </location>
</feature>
<reference evidence="8 9" key="1">
    <citation type="submission" date="2016-03" db="EMBL/GenBank/DDBJ databases">
        <title>Genome sequence of Nesiotobacter sp. nov., a moderately halophilic alphaproteobacterium isolated from the Yellow Sea, China.</title>
        <authorList>
            <person name="Zhang G."/>
            <person name="Zhang R."/>
        </authorList>
    </citation>
    <scope>NUCLEOTIDE SEQUENCE [LARGE SCALE GENOMIC DNA]</scope>
    <source>
        <strain evidence="8 9">WB1-6</strain>
    </source>
</reference>
<evidence type="ECO:0000259" key="7">
    <source>
        <dbReference type="PROSITE" id="PS50850"/>
    </source>
</evidence>
<evidence type="ECO:0000256" key="4">
    <source>
        <dbReference type="ARBA" id="ARBA00022989"/>
    </source>
</evidence>
<dbReference type="PROSITE" id="PS50850">
    <property type="entry name" value="MFS"/>
    <property type="match status" value="1"/>
</dbReference>
<feature type="transmembrane region" description="Helical" evidence="6">
    <location>
        <begin position="292"/>
        <end position="313"/>
    </location>
</feature>
<keyword evidence="2" id="KW-0813">Transport</keyword>
<dbReference type="GO" id="GO:0022857">
    <property type="term" value="F:transmembrane transporter activity"/>
    <property type="evidence" value="ECO:0007669"/>
    <property type="project" value="InterPro"/>
</dbReference>
<gene>
    <name evidence="8" type="ORF">A3843_03825</name>
</gene>
<feature type="transmembrane region" description="Helical" evidence="6">
    <location>
        <begin position="387"/>
        <end position="408"/>
    </location>
</feature>
<feature type="transmembrane region" description="Helical" evidence="6">
    <location>
        <begin position="348"/>
        <end position="367"/>
    </location>
</feature>
<dbReference type="InterPro" id="IPR011701">
    <property type="entry name" value="MFS"/>
</dbReference>
<evidence type="ECO:0000256" key="5">
    <source>
        <dbReference type="ARBA" id="ARBA00023136"/>
    </source>
</evidence>
<feature type="transmembrane region" description="Helical" evidence="6">
    <location>
        <begin position="428"/>
        <end position="448"/>
    </location>
</feature>
<dbReference type="Pfam" id="PF07690">
    <property type="entry name" value="MFS_1"/>
    <property type="match status" value="1"/>
</dbReference>
<organism evidence="8 9">
    <name type="scientific">Pseudovibrio exalbescens</name>
    <dbReference type="NCBI Taxonomy" id="197461"/>
    <lineage>
        <taxon>Bacteria</taxon>
        <taxon>Pseudomonadati</taxon>
        <taxon>Pseudomonadota</taxon>
        <taxon>Alphaproteobacteria</taxon>
        <taxon>Hyphomicrobiales</taxon>
        <taxon>Stappiaceae</taxon>
        <taxon>Pseudovibrio</taxon>
    </lineage>
</organism>
<keyword evidence="4 6" id="KW-1133">Transmembrane helix</keyword>
<feature type="transmembrane region" description="Helical" evidence="6">
    <location>
        <begin position="219"/>
        <end position="236"/>
    </location>
</feature>
<evidence type="ECO:0000256" key="3">
    <source>
        <dbReference type="ARBA" id="ARBA00022692"/>
    </source>
</evidence>
<feature type="domain" description="Major facilitator superfamily (MFS) profile" evidence="7">
    <location>
        <begin position="1"/>
        <end position="455"/>
    </location>
</feature>
<dbReference type="InterPro" id="IPR036259">
    <property type="entry name" value="MFS_trans_sf"/>
</dbReference>
<name>A0A1U7JLK7_9HYPH</name>
<evidence type="ECO:0000313" key="9">
    <source>
        <dbReference type="Proteomes" id="UP000185783"/>
    </source>
</evidence>
<dbReference type="PANTHER" id="PTHR42718">
    <property type="entry name" value="MAJOR FACILITATOR SUPERFAMILY MULTIDRUG TRANSPORTER MFSC"/>
    <property type="match status" value="1"/>
</dbReference>
<dbReference type="Gene3D" id="1.20.1250.20">
    <property type="entry name" value="MFS general substrate transporter like domains"/>
    <property type="match status" value="1"/>
</dbReference>
<dbReference type="InterPro" id="IPR020846">
    <property type="entry name" value="MFS_dom"/>
</dbReference>
<dbReference type="STRING" id="197461.A3843_03825"/>
<dbReference type="PANTHER" id="PTHR42718:SF9">
    <property type="entry name" value="MAJOR FACILITATOR SUPERFAMILY MULTIDRUG TRANSPORTER MFSC"/>
    <property type="match status" value="1"/>
</dbReference>
<feature type="transmembrane region" description="Helical" evidence="6">
    <location>
        <begin position="248"/>
        <end position="272"/>
    </location>
</feature>
<feature type="transmembrane region" description="Helical" evidence="6">
    <location>
        <begin position="93"/>
        <end position="114"/>
    </location>
</feature>
<sequence>MLPSVLLCLGIGSHAVNGIVSNAILPSIIREVGGQERAFWIFSLFQVASILSGTVTGTFKGRLGARQLFVMASLVLAAGSVLAGAAATLELLLVGRFLQGFGEGMIVAVIYAVIPQLYPERLVATVFSLTALVWAVAAGIGPVAAGLLTEAWSWRAAYYINLPLVFVLLVLAAVVMPREDGERTATSRKDMDMLPRLALIAVAVLTISFVGEVRSIGAGALYLVIGLTILALVRIWDRKAHSPFIPKTAFQLSGIIGLVMWILLLIAMASSVRMVYGNAILQSLWGLGVTEAAYAMATLAFAWTVAAWFVASVQDVRQRALLICVGISFIALALASMALALAAGSLPLFVASCILSGLGSGLSNQFLTRSVMFSASHQDRDRASGILPTLSNAGIAIGAALSALLAAISGLSAPGTSELVTAEAAVQAGPVVFGTMALLAGIAALFTFKLRTSLIR</sequence>
<dbReference type="EMBL" id="LVVZ01000005">
    <property type="protein sequence ID" value="OKL45623.1"/>
    <property type="molecule type" value="Genomic_DNA"/>
</dbReference>
<dbReference type="Gene3D" id="1.20.1720.10">
    <property type="entry name" value="Multidrug resistance protein D"/>
    <property type="match status" value="1"/>
</dbReference>
<keyword evidence="3 6" id="KW-0812">Transmembrane</keyword>
<dbReference type="GO" id="GO:0016020">
    <property type="term" value="C:membrane"/>
    <property type="evidence" value="ECO:0007669"/>
    <property type="project" value="UniProtKB-SubCell"/>
</dbReference>
<accession>A0A1U7JLK7</accession>
<evidence type="ECO:0000313" key="8">
    <source>
        <dbReference type="EMBL" id="OKL45623.1"/>
    </source>
</evidence>
<feature type="transmembrane region" description="Helical" evidence="6">
    <location>
        <begin position="156"/>
        <end position="176"/>
    </location>
</feature>
<dbReference type="PRINTS" id="PR01036">
    <property type="entry name" value="TCRTETB"/>
</dbReference>